<evidence type="ECO:0000313" key="2">
    <source>
        <dbReference type="EMBL" id="GGB36966.1"/>
    </source>
</evidence>
<evidence type="ECO:0000256" key="1">
    <source>
        <dbReference type="SAM" id="Phobius"/>
    </source>
</evidence>
<dbReference type="Proteomes" id="UP000621454">
    <property type="component" value="Unassembled WGS sequence"/>
</dbReference>
<comment type="caution">
    <text evidence="2">The sequence shown here is derived from an EMBL/GenBank/DDBJ whole genome shotgun (WGS) entry which is preliminary data.</text>
</comment>
<keyword evidence="1" id="KW-0812">Transmembrane</keyword>
<dbReference type="EMBL" id="BMGC01000019">
    <property type="protein sequence ID" value="GGB36966.1"/>
    <property type="molecule type" value="Genomic_DNA"/>
</dbReference>
<keyword evidence="1" id="KW-1133">Transmembrane helix</keyword>
<keyword evidence="1" id="KW-0472">Membrane</keyword>
<proteinExistence type="predicted"/>
<protein>
    <submittedName>
        <fullName evidence="2">Uncharacterized protein</fullName>
    </submittedName>
</protein>
<keyword evidence="3" id="KW-1185">Reference proteome</keyword>
<dbReference type="AlphaFoldDB" id="A0A916T9N4"/>
<reference evidence="2" key="1">
    <citation type="journal article" date="2014" name="Int. J. Syst. Evol. Microbiol.">
        <title>Complete genome sequence of Corynebacterium casei LMG S-19264T (=DSM 44701T), isolated from a smear-ripened cheese.</title>
        <authorList>
            <consortium name="US DOE Joint Genome Institute (JGI-PGF)"/>
            <person name="Walter F."/>
            <person name="Albersmeier A."/>
            <person name="Kalinowski J."/>
            <person name="Ruckert C."/>
        </authorList>
    </citation>
    <scope>NUCLEOTIDE SEQUENCE</scope>
    <source>
        <strain evidence="2">CGMCC 1.12827</strain>
    </source>
</reference>
<accession>A0A916T9N4</accession>
<feature type="transmembrane region" description="Helical" evidence="1">
    <location>
        <begin position="49"/>
        <end position="68"/>
    </location>
</feature>
<dbReference type="RefSeq" id="WP_188587021.1">
    <property type="nucleotide sequence ID" value="NZ_BMGC01000019.1"/>
</dbReference>
<organism evidence="2 3">
    <name type="scientific">Gordonia jinhuaensis</name>
    <dbReference type="NCBI Taxonomy" id="1517702"/>
    <lineage>
        <taxon>Bacteria</taxon>
        <taxon>Bacillati</taxon>
        <taxon>Actinomycetota</taxon>
        <taxon>Actinomycetes</taxon>
        <taxon>Mycobacteriales</taxon>
        <taxon>Gordoniaceae</taxon>
        <taxon>Gordonia</taxon>
    </lineage>
</organism>
<reference evidence="2" key="2">
    <citation type="submission" date="2020-09" db="EMBL/GenBank/DDBJ databases">
        <authorList>
            <person name="Sun Q."/>
            <person name="Zhou Y."/>
        </authorList>
    </citation>
    <scope>NUCLEOTIDE SEQUENCE</scope>
    <source>
        <strain evidence="2">CGMCC 1.12827</strain>
    </source>
</reference>
<feature type="transmembrane region" description="Helical" evidence="1">
    <location>
        <begin position="23"/>
        <end position="43"/>
    </location>
</feature>
<sequence length="82" mass="8853">MTFVWTRFAGDNPNEKNLAGKGVFLVVAGLIASVLFAAFGLYLLIPAGIALIFVGGAVLVPSRARIWCDGDWVKMRPQPLYA</sequence>
<name>A0A916T9N4_9ACTN</name>
<evidence type="ECO:0000313" key="3">
    <source>
        <dbReference type="Proteomes" id="UP000621454"/>
    </source>
</evidence>
<gene>
    <name evidence="2" type="ORF">GCM10011489_26030</name>
</gene>